<dbReference type="GO" id="GO:0003677">
    <property type="term" value="F:DNA binding"/>
    <property type="evidence" value="ECO:0007669"/>
    <property type="project" value="InterPro"/>
</dbReference>
<protein>
    <submittedName>
        <fullName evidence="6">Site-specific DNA-methyltransferase</fullName>
    </submittedName>
</protein>
<dbReference type="PRINTS" id="PR00508">
    <property type="entry name" value="S21N4MTFRASE"/>
</dbReference>
<dbReference type="GO" id="GO:0008170">
    <property type="term" value="F:N-methyltransferase activity"/>
    <property type="evidence" value="ECO:0007669"/>
    <property type="project" value="InterPro"/>
</dbReference>
<reference evidence="6" key="1">
    <citation type="submission" date="2019-04" db="EMBL/GenBank/DDBJ databases">
        <title>Evolution of Biomass-Degrading Anaerobic Consortia Revealed by Metagenomics.</title>
        <authorList>
            <person name="Peng X."/>
        </authorList>
    </citation>
    <scope>NUCLEOTIDE SEQUENCE</scope>
    <source>
        <strain evidence="6">SIG242</strain>
    </source>
</reference>
<feature type="domain" description="DNA methylase N-4/N-6" evidence="5">
    <location>
        <begin position="60"/>
        <end position="355"/>
    </location>
</feature>
<dbReference type="InterPro" id="IPR002052">
    <property type="entry name" value="DNA_methylase_N6_adenine_CS"/>
</dbReference>
<keyword evidence="2" id="KW-0489">Methyltransferase</keyword>
<evidence type="ECO:0000256" key="4">
    <source>
        <dbReference type="ARBA" id="ARBA00022747"/>
    </source>
</evidence>
<evidence type="ECO:0000313" key="6">
    <source>
        <dbReference type="EMBL" id="MBE6084257.1"/>
    </source>
</evidence>
<dbReference type="EMBL" id="SVCA01000001">
    <property type="protein sequence ID" value="MBE6084257.1"/>
    <property type="molecule type" value="Genomic_DNA"/>
</dbReference>
<dbReference type="AlphaFoldDB" id="A0A927WCS9"/>
<dbReference type="InterPro" id="IPR001091">
    <property type="entry name" value="RM_Methyltransferase"/>
</dbReference>
<evidence type="ECO:0000256" key="3">
    <source>
        <dbReference type="ARBA" id="ARBA00022679"/>
    </source>
</evidence>
<dbReference type="InterPro" id="IPR029063">
    <property type="entry name" value="SAM-dependent_MTases_sf"/>
</dbReference>
<keyword evidence="4" id="KW-0680">Restriction system</keyword>
<gene>
    <name evidence="6" type="ORF">E7203_02090</name>
</gene>
<keyword evidence="3" id="KW-0808">Transferase</keyword>
<dbReference type="Pfam" id="PF01555">
    <property type="entry name" value="N6_N4_Mtase"/>
    <property type="match status" value="1"/>
</dbReference>
<comment type="caution">
    <text evidence="6">The sequence shown here is derived from an EMBL/GenBank/DDBJ whole genome shotgun (WGS) entry which is preliminary data.</text>
</comment>
<evidence type="ECO:0000313" key="7">
    <source>
        <dbReference type="Proteomes" id="UP000772151"/>
    </source>
</evidence>
<dbReference type="Proteomes" id="UP000772151">
    <property type="component" value="Unassembled WGS sequence"/>
</dbReference>
<dbReference type="RefSeq" id="WP_303668197.1">
    <property type="nucleotide sequence ID" value="NZ_SVCA01000001.1"/>
</dbReference>
<dbReference type="GO" id="GO:0032259">
    <property type="term" value="P:methylation"/>
    <property type="evidence" value="ECO:0007669"/>
    <property type="project" value="UniProtKB-KW"/>
</dbReference>
<evidence type="ECO:0000259" key="5">
    <source>
        <dbReference type="Pfam" id="PF01555"/>
    </source>
</evidence>
<accession>A0A927WCS9</accession>
<name>A0A927WCS9_SELRU</name>
<dbReference type="SUPFAM" id="SSF53335">
    <property type="entry name" value="S-adenosyl-L-methionine-dependent methyltransferases"/>
    <property type="match status" value="1"/>
</dbReference>
<evidence type="ECO:0000256" key="2">
    <source>
        <dbReference type="ARBA" id="ARBA00022603"/>
    </source>
</evidence>
<proteinExistence type="inferred from homology"/>
<comment type="similarity">
    <text evidence="1">Belongs to the N(4)/N(6)-methyltransferase family.</text>
</comment>
<dbReference type="PROSITE" id="PS00092">
    <property type="entry name" value="N6_MTASE"/>
    <property type="match status" value="1"/>
</dbReference>
<organism evidence="6 7">
    <name type="scientific">Selenomonas ruminantium</name>
    <dbReference type="NCBI Taxonomy" id="971"/>
    <lineage>
        <taxon>Bacteria</taxon>
        <taxon>Bacillati</taxon>
        <taxon>Bacillota</taxon>
        <taxon>Negativicutes</taxon>
        <taxon>Selenomonadales</taxon>
        <taxon>Selenomonadaceae</taxon>
        <taxon>Selenomonas</taxon>
    </lineage>
</organism>
<dbReference type="Gene3D" id="3.40.50.150">
    <property type="entry name" value="Vaccinia Virus protein VP39"/>
    <property type="match status" value="1"/>
</dbReference>
<dbReference type="GO" id="GO:0009307">
    <property type="term" value="P:DNA restriction-modification system"/>
    <property type="evidence" value="ECO:0007669"/>
    <property type="project" value="UniProtKB-KW"/>
</dbReference>
<evidence type="ECO:0000256" key="1">
    <source>
        <dbReference type="ARBA" id="ARBA00006594"/>
    </source>
</evidence>
<sequence>MPELIWNGKAEAVKAAGEVPYRLLVEDSSLSYGADADNMLIQGDNLAALKALLPYYKGQVRCIYADPPYNTGSAFEHYDDNVEHSTWLSLMYPRLELLRELLADDGVIWLSIDDGECHYLKVILDEIFGRDNFVANAIWEKKYAPQNAAKWLSDSHDHILCYAKDKDSWHPNLLERTAEMNARYTNRDNDPRGVWKAENSTAQAGHGTPTQFYILTAPNGKKHRLPSGRCWVYTEPVMKKMIDDNRIWFGKDGNNVPAIKRFLTEIKQGVSCKTLWSRNDVGDNQEAKREIKSLFGQDVFDTPKPERILQRILHLSTQENDLVLDAFLGSGTTAAVAHKMNRRYIGIEMGSHAVTHCVPRLQKVVDGEQGGISKTVNWQGGGGFRFYRLGETLFDEYAIIRPDIKFAELAAHIWFTETKRPYCGDGTSPLLGVHNGVAYYLLYNGILRDRKPQSGNVLSQKVLAYLPPFEGPKIVYGERTLFGPAKMQQLNITFKHIPIEIKVY</sequence>
<dbReference type="InterPro" id="IPR002941">
    <property type="entry name" value="DNA_methylase_N4/N6"/>
</dbReference>